<dbReference type="Proteomes" id="UP000053424">
    <property type="component" value="Unassembled WGS sequence"/>
</dbReference>
<feature type="domain" description="Protein kinase" evidence="1">
    <location>
        <begin position="47"/>
        <end position="349"/>
    </location>
</feature>
<dbReference type="InterPro" id="IPR000719">
    <property type="entry name" value="Prot_kinase_dom"/>
</dbReference>
<evidence type="ECO:0000313" key="2">
    <source>
        <dbReference type="EMBL" id="KIM39301.1"/>
    </source>
</evidence>
<proteinExistence type="predicted"/>
<dbReference type="GO" id="GO:0005524">
    <property type="term" value="F:ATP binding"/>
    <property type="evidence" value="ECO:0007669"/>
    <property type="project" value="InterPro"/>
</dbReference>
<keyword evidence="3" id="KW-1185">Reference proteome</keyword>
<evidence type="ECO:0000259" key="1">
    <source>
        <dbReference type="PROSITE" id="PS50011"/>
    </source>
</evidence>
<organism evidence="2 3">
    <name type="scientific">Hebeloma cylindrosporum</name>
    <dbReference type="NCBI Taxonomy" id="76867"/>
    <lineage>
        <taxon>Eukaryota</taxon>
        <taxon>Fungi</taxon>
        <taxon>Dikarya</taxon>
        <taxon>Basidiomycota</taxon>
        <taxon>Agaricomycotina</taxon>
        <taxon>Agaricomycetes</taxon>
        <taxon>Agaricomycetidae</taxon>
        <taxon>Agaricales</taxon>
        <taxon>Agaricineae</taxon>
        <taxon>Hymenogastraceae</taxon>
        <taxon>Hebeloma</taxon>
    </lineage>
</organism>
<protein>
    <recommendedName>
        <fullName evidence="1">Protein kinase domain-containing protein</fullName>
    </recommendedName>
</protein>
<gene>
    <name evidence="2" type="ORF">M413DRAFT_196962</name>
</gene>
<dbReference type="SMART" id="SM00220">
    <property type="entry name" value="S_TKc"/>
    <property type="match status" value="1"/>
</dbReference>
<dbReference type="EMBL" id="KN831786">
    <property type="protein sequence ID" value="KIM39301.1"/>
    <property type="molecule type" value="Genomic_DNA"/>
</dbReference>
<dbReference type="PROSITE" id="PS50011">
    <property type="entry name" value="PROTEIN_KINASE_DOM"/>
    <property type="match status" value="1"/>
</dbReference>
<name>A0A0C3C6T3_HEBCY</name>
<dbReference type="HOGENOM" id="CLU_044121_2_1_1"/>
<dbReference type="GO" id="GO:0004672">
    <property type="term" value="F:protein kinase activity"/>
    <property type="evidence" value="ECO:0007669"/>
    <property type="project" value="InterPro"/>
</dbReference>
<dbReference type="AlphaFoldDB" id="A0A0C3C6T3"/>
<reference evidence="2 3" key="1">
    <citation type="submission" date="2014-04" db="EMBL/GenBank/DDBJ databases">
        <authorList>
            <consortium name="DOE Joint Genome Institute"/>
            <person name="Kuo A."/>
            <person name="Gay G."/>
            <person name="Dore J."/>
            <person name="Kohler A."/>
            <person name="Nagy L.G."/>
            <person name="Floudas D."/>
            <person name="Copeland A."/>
            <person name="Barry K.W."/>
            <person name="Cichocki N."/>
            <person name="Veneault-Fourrey C."/>
            <person name="LaButti K."/>
            <person name="Lindquist E.A."/>
            <person name="Lipzen A."/>
            <person name="Lundell T."/>
            <person name="Morin E."/>
            <person name="Murat C."/>
            <person name="Sun H."/>
            <person name="Tunlid A."/>
            <person name="Henrissat B."/>
            <person name="Grigoriev I.V."/>
            <person name="Hibbett D.S."/>
            <person name="Martin F."/>
            <person name="Nordberg H.P."/>
            <person name="Cantor M.N."/>
            <person name="Hua S.X."/>
        </authorList>
    </citation>
    <scope>NUCLEOTIDE SEQUENCE [LARGE SCALE GENOMIC DNA]</scope>
    <source>
        <strain evidence="3">h7</strain>
    </source>
</reference>
<accession>A0A0C3C6T3</accession>
<dbReference type="OrthoDB" id="5987198at2759"/>
<reference evidence="3" key="2">
    <citation type="submission" date="2015-01" db="EMBL/GenBank/DDBJ databases">
        <title>Evolutionary Origins and Diversification of the Mycorrhizal Mutualists.</title>
        <authorList>
            <consortium name="DOE Joint Genome Institute"/>
            <consortium name="Mycorrhizal Genomics Consortium"/>
            <person name="Kohler A."/>
            <person name="Kuo A."/>
            <person name="Nagy L.G."/>
            <person name="Floudas D."/>
            <person name="Copeland A."/>
            <person name="Barry K.W."/>
            <person name="Cichocki N."/>
            <person name="Veneault-Fourrey C."/>
            <person name="LaButti K."/>
            <person name="Lindquist E.A."/>
            <person name="Lipzen A."/>
            <person name="Lundell T."/>
            <person name="Morin E."/>
            <person name="Murat C."/>
            <person name="Riley R."/>
            <person name="Ohm R."/>
            <person name="Sun H."/>
            <person name="Tunlid A."/>
            <person name="Henrissat B."/>
            <person name="Grigoriev I.V."/>
            <person name="Hibbett D.S."/>
            <person name="Martin F."/>
        </authorList>
    </citation>
    <scope>NUCLEOTIDE SEQUENCE [LARGE SCALE GENOMIC DNA]</scope>
    <source>
        <strain evidence="3">h7</strain>
    </source>
</reference>
<dbReference type="STRING" id="686832.A0A0C3C6T3"/>
<dbReference type="Gene3D" id="1.10.510.10">
    <property type="entry name" value="Transferase(Phosphotransferase) domain 1"/>
    <property type="match status" value="1"/>
</dbReference>
<sequence>MLKAMLKTIPPFPYEIHTPSEMFWVSLQPHLLSRGYRLRPRYDPEWIPSWTKIPGGRPGQFEDSLVNNAALIDAVDISDGKKVVLKRIDTSTNELPLAMKLSSPDLRSDPRNHAVPILDVILIPGNDEIALLVMPFLMDFHDLPFRRVGEVIEMVEQFLDCLEFLHDHNITHMDFCWFNLMMDAGPMVPRGWHFCRLCNHEGRSSGDFEWIERWAVCPVKYYLVDFELSRELDPSVNHRFVGDWGQDRTVPEMSETVSADTFKVDVYQLGNVIKKLTDQYTGLKILESLANKMTNHDPLKRLTACQATKMFQHLKLTWTTRTLEKRVWQRTTPFIDRFMVKYRGLSTVI</sequence>
<evidence type="ECO:0000313" key="3">
    <source>
        <dbReference type="Proteomes" id="UP000053424"/>
    </source>
</evidence>
<dbReference type="InterPro" id="IPR011009">
    <property type="entry name" value="Kinase-like_dom_sf"/>
</dbReference>
<dbReference type="SUPFAM" id="SSF56112">
    <property type="entry name" value="Protein kinase-like (PK-like)"/>
    <property type="match status" value="1"/>
</dbReference>